<dbReference type="Proteomes" id="UP001596405">
    <property type="component" value="Unassembled WGS sequence"/>
</dbReference>
<reference evidence="2" key="1">
    <citation type="journal article" date="2019" name="Int. J. Syst. Evol. Microbiol.">
        <title>The Global Catalogue of Microorganisms (GCM) 10K type strain sequencing project: providing services to taxonomists for standard genome sequencing and annotation.</title>
        <authorList>
            <consortium name="The Broad Institute Genomics Platform"/>
            <consortium name="The Broad Institute Genome Sequencing Center for Infectious Disease"/>
            <person name="Wu L."/>
            <person name="Ma J."/>
        </authorList>
    </citation>
    <scope>NUCLEOTIDE SEQUENCE [LARGE SCALE GENOMIC DNA]</scope>
    <source>
        <strain evidence="2">CGMCC 4.7393</strain>
    </source>
</reference>
<proteinExistence type="predicted"/>
<evidence type="ECO:0000313" key="1">
    <source>
        <dbReference type="EMBL" id="MFC6999502.1"/>
    </source>
</evidence>
<dbReference type="EMBL" id="JBHSYQ010000015">
    <property type="protein sequence ID" value="MFC6999502.1"/>
    <property type="molecule type" value="Genomic_DNA"/>
</dbReference>
<accession>A0ABW2DNV0</accession>
<keyword evidence="2" id="KW-1185">Reference proteome</keyword>
<dbReference type="RefSeq" id="WP_066625887.1">
    <property type="nucleotide sequence ID" value="NZ_JBHSYQ010000015.1"/>
</dbReference>
<sequence>MLSQQIEAANRIYVLTNSGAMEEMDNILSALLERVHLLKEPEDYPTLSSDIAHTLHLPLNDVLELSRELADNGWVVISPLNEPPLLYLTFTGLARARRLSKQS</sequence>
<comment type="caution">
    <text evidence="1">The sequence shown here is derived from an EMBL/GenBank/DDBJ whole genome shotgun (WGS) entry which is preliminary data.</text>
</comment>
<organism evidence="1 2">
    <name type="scientific">Rufibacter roseus</name>
    <dbReference type="NCBI Taxonomy" id="1567108"/>
    <lineage>
        <taxon>Bacteria</taxon>
        <taxon>Pseudomonadati</taxon>
        <taxon>Bacteroidota</taxon>
        <taxon>Cytophagia</taxon>
        <taxon>Cytophagales</taxon>
        <taxon>Hymenobacteraceae</taxon>
        <taxon>Rufibacter</taxon>
    </lineage>
</organism>
<protein>
    <submittedName>
        <fullName evidence="1">Uncharacterized protein</fullName>
    </submittedName>
</protein>
<name>A0ABW2DNV0_9BACT</name>
<gene>
    <name evidence="1" type="ORF">ACFQHR_17840</name>
</gene>
<evidence type="ECO:0000313" key="2">
    <source>
        <dbReference type="Proteomes" id="UP001596405"/>
    </source>
</evidence>